<dbReference type="Gene3D" id="3.30.450.20">
    <property type="entry name" value="PAS domain"/>
    <property type="match status" value="1"/>
</dbReference>
<evidence type="ECO:0000256" key="7">
    <source>
        <dbReference type="ARBA" id="ARBA00022840"/>
    </source>
</evidence>
<evidence type="ECO:0000256" key="5">
    <source>
        <dbReference type="ARBA" id="ARBA00022741"/>
    </source>
</evidence>
<comment type="catalytic activity">
    <reaction evidence="1">
        <text>ATP + protein L-histidine = ADP + protein N-phospho-L-histidine.</text>
        <dbReference type="EC" id="2.7.13.3"/>
    </reaction>
</comment>
<dbReference type="SUPFAM" id="SSF48452">
    <property type="entry name" value="TPR-like"/>
    <property type="match status" value="1"/>
</dbReference>
<dbReference type="PROSITE" id="PS51257">
    <property type="entry name" value="PROKAR_LIPOPROTEIN"/>
    <property type="match status" value="1"/>
</dbReference>
<keyword evidence="9" id="KW-0472">Membrane</keyword>
<keyword evidence="9" id="KW-0812">Transmembrane</keyword>
<keyword evidence="12" id="KW-1185">Reference proteome</keyword>
<evidence type="ECO:0000256" key="1">
    <source>
        <dbReference type="ARBA" id="ARBA00000085"/>
    </source>
</evidence>
<dbReference type="InterPro" id="IPR036890">
    <property type="entry name" value="HATPase_C_sf"/>
</dbReference>
<dbReference type="PANTHER" id="PTHR41523">
    <property type="entry name" value="TWO-COMPONENT SYSTEM SENSOR PROTEIN"/>
    <property type="match status" value="1"/>
</dbReference>
<dbReference type="InterPro" id="IPR011990">
    <property type="entry name" value="TPR-like_helical_dom_sf"/>
</dbReference>
<evidence type="ECO:0000313" key="11">
    <source>
        <dbReference type="EMBL" id="MBG8556284.1"/>
    </source>
</evidence>
<dbReference type="Gene3D" id="3.30.565.10">
    <property type="entry name" value="Histidine kinase-like ATPase, C-terminal domain"/>
    <property type="match status" value="1"/>
</dbReference>
<keyword evidence="3" id="KW-0597">Phosphoprotein</keyword>
<dbReference type="SUPFAM" id="SSF55874">
    <property type="entry name" value="ATPase domain of HSP90 chaperone/DNA topoisomerase II/histidine kinase"/>
    <property type="match status" value="1"/>
</dbReference>
<evidence type="ECO:0000256" key="6">
    <source>
        <dbReference type="ARBA" id="ARBA00022777"/>
    </source>
</evidence>
<keyword evidence="6" id="KW-0418">Kinase</keyword>
<keyword evidence="7" id="KW-0067">ATP-binding</keyword>
<organism evidence="11 12">
    <name type="scientific">Hymenobacter guriensis</name>
    <dbReference type="NCBI Taxonomy" id="2793065"/>
    <lineage>
        <taxon>Bacteria</taxon>
        <taxon>Pseudomonadati</taxon>
        <taxon>Bacteroidota</taxon>
        <taxon>Cytophagia</taxon>
        <taxon>Cytophagales</taxon>
        <taxon>Hymenobacteraceae</taxon>
        <taxon>Hymenobacter</taxon>
    </lineage>
</organism>
<feature type="domain" description="Signal transduction histidine kinase subgroup 2 dimerisation and phosphoacceptor" evidence="10">
    <location>
        <begin position="465"/>
        <end position="538"/>
    </location>
</feature>
<evidence type="ECO:0000256" key="2">
    <source>
        <dbReference type="ARBA" id="ARBA00012438"/>
    </source>
</evidence>
<evidence type="ECO:0000256" key="4">
    <source>
        <dbReference type="ARBA" id="ARBA00022679"/>
    </source>
</evidence>
<keyword evidence="4" id="KW-0808">Transferase</keyword>
<feature type="transmembrane region" description="Helical" evidence="9">
    <location>
        <begin position="391"/>
        <end position="414"/>
    </location>
</feature>
<dbReference type="Pfam" id="PF07568">
    <property type="entry name" value="HisKA_2"/>
    <property type="match status" value="1"/>
</dbReference>
<dbReference type="EMBL" id="JADWYK010000023">
    <property type="protein sequence ID" value="MBG8556284.1"/>
    <property type="molecule type" value="Genomic_DNA"/>
</dbReference>
<accession>A0ABS0L807</accession>
<feature type="region of interest" description="Disordered" evidence="8">
    <location>
        <begin position="435"/>
        <end position="454"/>
    </location>
</feature>
<keyword evidence="9" id="KW-1133">Transmembrane helix</keyword>
<evidence type="ECO:0000259" key="10">
    <source>
        <dbReference type="Pfam" id="PF07568"/>
    </source>
</evidence>
<evidence type="ECO:0000313" key="12">
    <source>
        <dbReference type="Proteomes" id="UP000601099"/>
    </source>
</evidence>
<comment type="caution">
    <text evidence="11">The sequence shown here is derived from an EMBL/GenBank/DDBJ whole genome shotgun (WGS) entry which is preliminary data.</text>
</comment>
<dbReference type="InterPro" id="IPR011495">
    <property type="entry name" value="Sig_transdc_His_kin_sub2_dim/P"/>
</dbReference>
<evidence type="ECO:0000256" key="3">
    <source>
        <dbReference type="ARBA" id="ARBA00022553"/>
    </source>
</evidence>
<protein>
    <recommendedName>
        <fullName evidence="2">histidine kinase</fullName>
        <ecNumber evidence="2">2.7.13.3</ecNumber>
    </recommendedName>
</protein>
<sequence>MNMKDFTLTTVFSPYALLLTSCFLIPLSLIAQPSHSDTGDLIEHGLSYESTPSPPVTSIRNAQHVQQLNKTAMLMVNNRGLAAGRQHAGIALQYARKVKDIPGELDALRLSGLLASEDGDLGAAMQYYTVGLKKARNYSYTQDYWSFYNSMGATATDMGNHKYAGKLLHEALQSYKRYPPLSKDSAVVAASICSNLATCYSRLGNHGKALAYGRRAIATLAPVQYRASVTKLVAGLLEMKSVHYAARDSAQRRLQAATAIHHRQNNVLGEAHTLLDLADFNFKLGNLATANRLALETNELARRIKSVGIQRSALQLLSQITVAKGNFRDAVMYRDQLAALNSTIFTIETARSLGQQRASLEARQREHDRMRIQKLTQANLENRKLSNTQRYWMMIMLGSLLVAIICIVIVTLYYRKLKERNTSLSLANEEIQRQAEENQRQADENHRQAEENQRQAAEKQVLLQELHHRVKNNLQIISTLLSWQQEVEPELASALEASQARILSMALVHEQLYATDNLAEVQLDAYLTKLLDTLHTSYNSTQKPIIITKTLAPLIMTVKEAIPFGLLVNELVTNSYKHAFAGRASGRVHVELSGQGASFQLLVADDGLGLHNSNKVPTASLGTQLIASLAKQLKAILEVESDCHTGTRCTLARA</sequence>
<proteinExistence type="predicted"/>
<name>A0ABS0L807_9BACT</name>
<reference evidence="11 12" key="1">
    <citation type="submission" date="2020-11" db="EMBL/GenBank/DDBJ databases">
        <title>Hymenobacter sp.</title>
        <authorList>
            <person name="Kim M.K."/>
        </authorList>
    </citation>
    <scope>NUCLEOTIDE SEQUENCE [LARGE SCALE GENOMIC DNA]</scope>
    <source>
        <strain evidence="11 12">BT594</strain>
    </source>
</reference>
<gene>
    <name evidence="11" type="ORF">I5L79_22250</name>
</gene>
<dbReference type="Gene3D" id="1.25.40.10">
    <property type="entry name" value="Tetratricopeptide repeat domain"/>
    <property type="match status" value="2"/>
</dbReference>
<evidence type="ECO:0000256" key="9">
    <source>
        <dbReference type="SAM" id="Phobius"/>
    </source>
</evidence>
<dbReference type="EC" id="2.7.13.3" evidence="2"/>
<dbReference type="PANTHER" id="PTHR41523:SF8">
    <property type="entry name" value="ETHYLENE RESPONSE SENSOR PROTEIN"/>
    <property type="match status" value="1"/>
</dbReference>
<evidence type="ECO:0000256" key="8">
    <source>
        <dbReference type="SAM" id="MobiDB-lite"/>
    </source>
</evidence>
<dbReference type="Proteomes" id="UP000601099">
    <property type="component" value="Unassembled WGS sequence"/>
</dbReference>
<keyword evidence="5" id="KW-0547">Nucleotide-binding</keyword>